<dbReference type="InterPro" id="IPR002645">
    <property type="entry name" value="STAS_dom"/>
</dbReference>
<reference evidence="2 3" key="1">
    <citation type="submission" date="2018-11" db="EMBL/GenBank/DDBJ databases">
        <title>Complete genome sequence of Leptospira kmetyi isolate LS 001/16 from soil sample associated with a leptospirosis patient in Kelantan.</title>
        <authorList>
            <person name="Muhammad Yusoff F."/>
            <person name="Muhammad Yusoff S."/>
            <person name="Ahmad M.N."/>
            <person name="Yusof N.Y."/>
            <person name="Aziah I."/>
        </authorList>
    </citation>
    <scope>NUCLEOTIDE SEQUENCE [LARGE SCALE GENOMIC DNA]</scope>
    <source>
        <strain evidence="2 3">LS 001/16</strain>
    </source>
</reference>
<dbReference type="EMBL" id="CP033614">
    <property type="protein sequence ID" value="AYV54359.1"/>
    <property type="molecule type" value="Genomic_DNA"/>
</dbReference>
<proteinExistence type="predicted"/>
<dbReference type="Pfam" id="PF13466">
    <property type="entry name" value="STAS_2"/>
    <property type="match status" value="1"/>
</dbReference>
<name>A0AAD0UMN2_9LEPT</name>
<accession>A0AAD0UMN2</accession>
<protein>
    <submittedName>
        <fullName evidence="2">Anti-sigma factor antagonist</fullName>
    </submittedName>
</protein>
<dbReference type="PROSITE" id="PS50801">
    <property type="entry name" value="STAS"/>
    <property type="match status" value="1"/>
</dbReference>
<dbReference type="InterPro" id="IPR052746">
    <property type="entry name" value="MlaB_ABC_Transporter"/>
</dbReference>
<dbReference type="InterPro" id="IPR058548">
    <property type="entry name" value="MlaB-like_STAS"/>
</dbReference>
<dbReference type="PANTHER" id="PTHR35849:SF2">
    <property type="entry name" value="BLR2341 PROTEIN"/>
    <property type="match status" value="1"/>
</dbReference>
<dbReference type="AlphaFoldDB" id="A0AAD0UMN2"/>
<evidence type="ECO:0000259" key="1">
    <source>
        <dbReference type="PROSITE" id="PS50801"/>
    </source>
</evidence>
<sequence length="130" mass="15137">MSFLLYTNPEIYESKDSSRSGLKVTVEGELTIYEASEFKEKLDGVMKESPFFLEIDLWKIAKMDTSCLQILLALKKEAKRKDANVRFVNHSHSVLRLIDLFGLTGFLRDKIKLSKEEREEFSFQYGMNKD</sequence>
<dbReference type="SUPFAM" id="SSF52091">
    <property type="entry name" value="SpoIIaa-like"/>
    <property type="match status" value="1"/>
</dbReference>
<evidence type="ECO:0000313" key="2">
    <source>
        <dbReference type="EMBL" id="AYV54359.1"/>
    </source>
</evidence>
<dbReference type="CDD" id="cd07043">
    <property type="entry name" value="STAS_anti-anti-sigma_factors"/>
    <property type="match status" value="1"/>
</dbReference>
<evidence type="ECO:0000313" key="3">
    <source>
        <dbReference type="Proteomes" id="UP000276407"/>
    </source>
</evidence>
<dbReference type="RefSeq" id="WP_123179019.1">
    <property type="nucleotide sequence ID" value="NZ_CP033614.1"/>
</dbReference>
<organism evidence="2 3">
    <name type="scientific">Leptospira kmetyi</name>
    <dbReference type="NCBI Taxonomy" id="408139"/>
    <lineage>
        <taxon>Bacteria</taxon>
        <taxon>Pseudomonadati</taxon>
        <taxon>Spirochaetota</taxon>
        <taxon>Spirochaetia</taxon>
        <taxon>Leptospirales</taxon>
        <taxon>Leptospiraceae</taxon>
        <taxon>Leptospira</taxon>
    </lineage>
</organism>
<dbReference type="KEGG" id="lkm:EFP84_01790"/>
<dbReference type="PANTHER" id="PTHR35849">
    <property type="entry name" value="BLR2341 PROTEIN"/>
    <property type="match status" value="1"/>
</dbReference>
<dbReference type="Proteomes" id="UP000276407">
    <property type="component" value="Chromosome 1"/>
</dbReference>
<gene>
    <name evidence="2" type="ORF">EFP84_01790</name>
</gene>
<dbReference type="Gene3D" id="3.30.750.24">
    <property type="entry name" value="STAS domain"/>
    <property type="match status" value="1"/>
</dbReference>
<feature type="domain" description="STAS" evidence="1">
    <location>
        <begin position="24"/>
        <end position="103"/>
    </location>
</feature>
<dbReference type="InterPro" id="IPR036513">
    <property type="entry name" value="STAS_dom_sf"/>
</dbReference>